<name>A0A7W8HCK9_9FIRM</name>
<evidence type="ECO:0000313" key="7">
    <source>
        <dbReference type="EMBL" id="MBB5265845.1"/>
    </source>
</evidence>
<accession>A0A7W8HCK9</accession>
<evidence type="ECO:0000256" key="2">
    <source>
        <dbReference type="ARBA" id="ARBA00022475"/>
    </source>
</evidence>
<reference evidence="7 8" key="1">
    <citation type="submission" date="2020-08" db="EMBL/GenBank/DDBJ databases">
        <title>Genomic Encyclopedia of Type Strains, Phase IV (KMG-IV): sequencing the most valuable type-strain genomes for metagenomic binning, comparative biology and taxonomic classification.</title>
        <authorList>
            <person name="Goeker M."/>
        </authorList>
    </citation>
    <scope>NUCLEOTIDE SEQUENCE [LARGE SCALE GENOMIC DNA]</scope>
    <source>
        <strain evidence="7 8">DSM 106146</strain>
    </source>
</reference>
<keyword evidence="4 6" id="KW-1133">Transmembrane helix</keyword>
<dbReference type="GO" id="GO:0005886">
    <property type="term" value="C:plasma membrane"/>
    <property type="evidence" value="ECO:0007669"/>
    <property type="project" value="UniProtKB-SubCell"/>
</dbReference>
<comment type="subcellular location">
    <subcellularLocation>
        <location evidence="1">Cell membrane</location>
        <topology evidence="1">Multi-pass membrane protein</topology>
    </subcellularLocation>
</comment>
<dbReference type="PANTHER" id="PTHR30482">
    <property type="entry name" value="HIGH-AFFINITY BRANCHED-CHAIN AMINO ACID TRANSPORT SYSTEM PERMEASE"/>
    <property type="match status" value="1"/>
</dbReference>
<dbReference type="Pfam" id="PF02653">
    <property type="entry name" value="BPD_transp_2"/>
    <property type="match status" value="1"/>
</dbReference>
<feature type="transmembrane region" description="Helical" evidence="6">
    <location>
        <begin position="7"/>
        <end position="29"/>
    </location>
</feature>
<gene>
    <name evidence="7" type="ORF">HNP82_002996</name>
</gene>
<keyword evidence="5 6" id="KW-0472">Membrane</keyword>
<dbReference type="EMBL" id="JACHFW010000015">
    <property type="protein sequence ID" value="MBB5265845.1"/>
    <property type="molecule type" value="Genomic_DNA"/>
</dbReference>
<evidence type="ECO:0000256" key="1">
    <source>
        <dbReference type="ARBA" id="ARBA00004651"/>
    </source>
</evidence>
<dbReference type="InterPro" id="IPR043428">
    <property type="entry name" value="LivM-like"/>
</dbReference>
<sequence length="317" mass="33751">MKKYQKLLINIGIAVVIYVLVMLAIQFGWVGRQLLSMIVPVCTNVMMAVSLCLIVGFLGELTLGHAAFMSVGAYSGALVSMNLPLPGWLSLAVGLVVGGVVAALAGVIIGVPVLRLRGDYLAIVTLGFGEIIKSVFNTLGITGGASGLSGIPLMTSYRNFTLVFILTLIVVVVVSNLVKSRQGRAICAIRDNYIAAEAAGIKVSKYKVMAFVISAFFAGVAGVVYAHNISILKPGNFDYNTSIEILVMVVLGGMGSIRGSIIAAVILTLLPELLRGVADYRMLVYSIVLIVMMLFNNSKFKEKLMARRQAAKVSKEA</sequence>
<evidence type="ECO:0000256" key="3">
    <source>
        <dbReference type="ARBA" id="ARBA00022692"/>
    </source>
</evidence>
<feature type="transmembrane region" description="Helical" evidence="6">
    <location>
        <begin position="35"/>
        <end position="59"/>
    </location>
</feature>
<keyword evidence="2" id="KW-1003">Cell membrane</keyword>
<comment type="caution">
    <text evidence="7">The sequence shown here is derived from an EMBL/GenBank/DDBJ whole genome shotgun (WGS) entry which is preliminary data.</text>
</comment>
<protein>
    <submittedName>
        <fullName evidence="7">Branched-chain amino acid transport system permease protein</fullName>
    </submittedName>
</protein>
<dbReference type="GO" id="GO:0015658">
    <property type="term" value="F:branched-chain amino acid transmembrane transporter activity"/>
    <property type="evidence" value="ECO:0007669"/>
    <property type="project" value="InterPro"/>
</dbReference>
<evidence type="ECO:0000313" key="8">
    <source>
        <dbReference type="Proteomes" id="UP000543642"/>
    </source>
</evidence>
<dbReference type="InterPro" id="IPR001851">
    <property type="entry name" value="ABC_transp_permease"/>
</dbReference>
<keyword evidence="3 6" id="KW-0812">Transmembrane</keyword>
<keyword evidence="8" id="KW-1185">Reference proteome</keyword>
<feature type="transmembrane region" description="Helical" evidence="6">
    <location>
        <begin position="245"/>
        <end position="270"/>
    </location>
</feature>
<dbReference type="PANTHER" id="PTHR30482:SF10">
    <property type="entry name" value="HIGH-AFFINITY BRANCHED-CHAIN AMINO ACID TRANSPORT PROTEIN BRAE"/>
    <property type="match status" value="1"/>
</dbReference>
<feature type="transmembrane region" description="Helical" evidence="6">
    <location>
        <begin position="66"/>
        <end position="85"/>
    </location>
</feature>
<feature type="transmembrane region" description="Helical" evidence="6">
    <location>
        <begin position="160"/>
        <end position="178"/>
    </location>
</feature>
<dbReference type="CDD" id="cd06581">
    <property type="entry name" value="TM_PBP1_LivM_like"/>
    <property type="match status" value="1"/>
</dbReference>
<feature type="transmembrane region" description="Helical" evidence="6">
    <location>
        <begin position="208"/>
        <end position="225"/>
    </location>
</feature>
<feature type="transmembrane region" description="Helical" evidence="6">
    <location>
        <begin position="282"/>
        <end position="298"/>
    </location>
</feature>
<organism evidence="7 8">
    <name type="scientific">Catenibacillus scindens</name>
    <dbReference type="NCBI Taxonomy" id="673271"/>
    <lineage>
        <taxon>Bacteria</taxon>
        <taxon>Bacillati</taxon>
        <taxon>Bacillota</taxon>
        <taxon>Clostridia</taxon>
        <taxon>Lachnospirales</taxon>
        <taxon>Lachnospiraceae</taxon>
        <taxon>Catenibacillus</taxon>
    </lineage>
</organism>
<evidence type="ECO:0000256" key="4">
    <source>
        <dbReference type="ARBA" id="ARBA00022989"/>
    </source>
</evidence>
<dbReference type="AlphaFoldDB" id="A0A7W8HCK9"/>
<feature type="transmembrane region" description="Helical" evidence="6">
    <location>
        <begin position="91"/>
        <end position="114"/>
    </location>
</feature>
<evidence type="ECO:0000256" key="6">
    <source>
        <dbReference type="SAM" id="Phobius"/>
    </source>
</evidence>
<evidence type="ECO:0000256" key="5">
    <source>
        <dbReference type="ARBA" id="ARBA00023136"/>
    </source>
</evidence>
<proteinExistence type="predicted"/>
<dbReference type="Proteomes" id="UP000543642">
    <property type="component" value="Unassembled WGS sequence"/>
</dbReference>